<organism evidence="2 3">
    <name type="scientific">Gossypium hirsutum</name>
    <name type="common">Upland cotton</name>
    <name type="synonym">Gossypium mexicanum</name>
    <dbReference type="NCBI Taxonomy" id="3635"/>
    <lineage>
        <taxon>Eukaryota</taxon>
        <taxon>Viridiplantae</taxon>
        <taxon>Streptophyta</taxon>
        <taxon>Embryophyta</taxon>
        <taxon>Tracheophyta</taxon>
        <taxon>Spermatophyta</taxon>
        <taxon>Magnoliopsida</taxon>
        <taxon>eudicotyledons</taxon>
        <taxon>Gunneridae</taxon>
        <taxon>Pentapetalae</taxon>
        <taxon>rosids</taxon>
        <taxon>malvids</taxon>
        <taxon>Malvales</taxon>
        <taxon>Malvaceae</taxon>
        <taxon>Malvoideae</taxon>
        <taxon>Gossypium</taxon>
    </lineage>
</organism>
<dbReference type="RefSeq" id="XP_040941089.1">
    <property type="nucleotide sequence ID" value="XM_041085155.1"/>
</dbReference>
<feature type="region of interest" description="Disordered" evidence="1">
    <location>
        <begin position="35"/>
        <end position="72"/>
    </location>
</feature>
<dbReference type="GeneID" id="121212450"/>
<sequence>MKSGGSDNKEDWDPVVVLASLKNAKLNEKAALELENAKREVLQGTGIGKDRKDKEEASPEDKDNEATATVEGCEADVALILDSLANAMLDEKTASEQKKTKTGFLKDKGSSSDIHGRNDESGQKQRKRSPPPPPTQFMGRSSRTGYKGTLPNATTSQTQNPWRTTSIHQFLPYDGRTTSAVASSWLDTLLHSWDRRFKSYFCMFHFLVESLGFFKF</sequence>
<reference evidence="3" key="2">
    <citation type="submission" date="2025-08" db="UniProtKB">
        <authorList>
            <consortium name="RefSeq"/>
        </authorList>
    </citation>
    <scope>IDENTIFICATION</scope>
</reference>
<feature type="compositionally biased region" description="Basic and acidic residues" evidence="1">
    <location>
        <begin position="92"/>
        <end position="123"/>
    </location>
</feature>
<evidence type="ECO:0000313" key="2">
    <source>
        <dbReference type="Proteomes" id="UP000818029"/>
    </source>
</evidence>
<name>A0ABM2ZFV8_GOSHI</name>
<keyword evidence="2" id="KW-1185">Reference proteome</keyword>
<feature type="compositionally biased region" description="Basic and acidic residues" evidence="1">
    <location>
        <begin position="48"/>
        <end position="65"/>
    </location>
</feature>
<feature type="region of interest" description="Disordered" evidence="1">
    <location>
        <begin position="92"/>
        <end position="161"/>
    </location>
</feature>
<reference evidence="2" key="1">
    <citation type="journal article" date="2020" name="Nat. Genet.">
        <title>Genomic diversifications of five Gossypium allopolyploid species and their impact on cotton improvement.</title>
        <authorList>
            <person name="Chen Z.J."/>
            <person name="Sreedasyam A."/>
            <person name="Ando A."/>
            <person name="Song Q."/>
            <person name="De Santiago L.M."/>
            <person name="Hulse-Kemp A.M."/>
            <person name="Ding M."/>
            <person name="Ye W."/>
            <person name="Kirkbride R.C."/>
            <person name="Jenkins J."/>
            <person name="Plott C."/>
            <person name="Lovell J."/>
            <person name="Lin Y.M."/>
            <person name="Vaughn R."/>
            <person name="Liu B."/>
            <person name="Simpson S."/>
            <person name="Scheffler B.E."/>
            <person name="Wen L."/>
            <person name="Saski C.A."/>
            <person name="Grover C.E."/>
            <person name="Hu G."/>
            <person name="Conover J.L."/>
            <person name="Carlson J.W."/>
            <person name="Shu S."/>
            <person name="Boston L.B."/>
            <person name="Williams M."/>
            <person name="Peterson D.G."/>
            <person name="McGee K."/>
            <person name="Jones D.C."/>
            <person name="Wendel J.F."/>
            <person name="Stelly D.M."/>
            <person name="Grimwood J."/>
            <person name="Schmutz J."/>
        </authorList>
    </citation>
    <scope>NUCLEOTIDE SEQUENCE [LARGE SCALE GENOMIC DNA]</scope>
    <source>
        <strain evidence="2">cv. TM-1</strain>
    </source>
</reference>
<proteinExistence type="predicted"/>
<feature type="compositionally biased region" description="Polar residues" evidence="1">
    <location>
        <begin position="151"/>
        <end position="161"/>
    </location>
</feature>
<dbReference type="Proteomes" id="UP000818029">
    <property type="component" value="Chromosome A13"/>
</dbReference>
<evidence type="ECO:0000313" key="3">
    <source>
        <dbReference type="RefSeq" id="XP_040941089.1"/>
    </source>
</evidence>
<accession>A0ABM2ZFV8</accession>
<evidence type="ECO:0000256" key="1">
    <source>
        <dbReference type="SAM" id="MobiDB-lite"/>
    </source>
</evidence>
<gene>
    <name evidence="3" type="primary">LOC121212450</name>
</gene>
<protein>
    <submittedName>
        <fullName evidence="3">Uncharacterized protein</fullName>
    </submittedName>
</protein>